<evidence type="ECO:0000259" key="3">
    <source>
        <dbReference type="Pfam" id="PF02371"/>
    </source>
</evidence>
<dbReference type="RefSeq" id="WP_086284243.1">
    <property type="nucleotide sequence ID" value="NZ_NGMO01000002.1"/>
</dbReference>
<sequence>MSFIFAFDASKGESYKVLYHNQHCLSEGKVSHNQEGFRQLLEEITALPETPEIVFEATGVYSRPLEKFCQDNRLAYCLLNPLEAKKQLEEGTLRSWKTDKIDAHKLAQTHWKNTRLPKIHQAEVFQELRDLARFYQELEEKISRVRMDLHQALQLTFPELENFFSSRVTPYALSLIEAFPHPMFVLASTRTKIKNRLVKSTRKHISDNRAWQKADQLLAYAQTSYPAVDSSSIHCQKTCYYARLLQDLLEQKERLMAQMIQSAQALEEFEIYQSIPGIGAPTAALLIGELGDIRRFPTANQLNAFVGIDIRRFQSGNYVGKDHINKRGNPKGRKILYFAIRNMIRQQHAAPNHLVDYYYKLKKQPVPKKEKVATVACMNKLLKCMHSMVRNHTMYAYAYTASNDQ</sequence>
<proteinExistence type="predicted"/>
<dbReference type="GO" id="GO:0006313">
    <property type="term" value="P:DNA transposition"/>
    <property type="evidence" value="ECO:0007669"/>
    <property type="project" value="InterPro"/>
</dbReference>
<evidence type="ECO:0000259" key="2">
    <source>
        <dbReference type="Pfam" id="PF01548"/>
    </source>
</evidence>
<keyword evidence="5" id="KW-1185">Reference proteome</keyword>
<gene>
    <name evidence="4" type="ORF">A5844_001064</name>
</gene>
<feature type="coiled-coil region" evidence="1">
    <location>
        <begin position="128"/>
        <end position="155"/>
    </location>
</feature>
<reference evidence="4 5" key="1">
    <citation type="submission" date="2017-05" db="EMBL/GenBank/DDBJ databases">
        <title>The Genome Sequence of Enterococcus sp. 10A9_DIV0425.</title>
        <authorList>
            <consortium name="The Broad Institute Genomics Platform"/>
            <consortium name="The Broad Institute Genomic Center for Infectious Diseases"/>
            <person name="Earl A."/>
            <person name="Manson A."/>
            <person name="Schwartman J."/>
            <person name="Gilmore M."/>
            <person name="Abouelleil A."/>
            <person name="Cao P."/>
            <person name="Chapman S."/>
            <person name="Cusick C."/>
            <person name="Shea T."/>
            <person name="Young S."/>
            <person name="Neafsey D."/>
            <person name="Nusbaum C."/>
            <person name="Birren B."/>
        </authorList>
    </citation>
    <scope>NUCLEOTIDE SEQUENCE [LARGE SCALE GENOMIC DNA]</scope>
    <source>
        <strain evidence="4 5">10A9_DIV0425</strain>
    </source>
</reference>
<keyword evidence="1" id="KW-0175">Coiled coil</keyword>
<organism evidence="4 5">
    <name type="scientific">Candidatus Enterococcus wittei</name>
    <dbReference type="NCBI Taxonomy" id="1987383"/>
    <lineage>
        <taxon>Bacteria</taxon>
        <taxon>Bacillati</taxon>
        <taxon>Bacillota</taxon>
        <taxon>Bacilli</taxon>
        <taxon>Lactobacillales</taxon>
        <taxon>Enterococcaceae</taxon>
        <taxon>Enterococcus</taxon>
    </lineage>
</organism>
<dbReference type="Pfam" id="PF02371">
    <property type="entry name" value="Transposase_20"/>
    <property type="match status" value="1"/>
</dbReference>
<evidence type="ECO:0000256" key="1">
    <source>
        <dbReference type="SAM" id="Coils"/>
    </source>
</evidence>
<dbReference type="EMBL" id="NGMO01000002">
    <property type="protein sequence ID" value="OTP10930.1"/>
    <property type="molecule type" value="Genomic_DNA"/>
</dbReference>
<dbReference type="NCBIfam" id="NF033542">
    <property type="entry name" value="transpos_IS110"/>
    <property type="match status" value="1"/>
</dbReference>
<dbReference type="Pfam" id="PF01548">
    <property type="entry name" value="DEDD_Tnp_IS110"/>
    <property type="match status" value="1"/>
</dbReference>
<dbReference type="PANTHER" id="PTHR33055">
    <property type="entry name" value="TRANSPOSASE FOR INSERTION SEQUENCE ELEMENT IS1111A"/>
    <property type="match status" value="1"/>
</dbReference>
<dbReference type="InterPro" id="IPR002525">
    <property type="entry name" value="Transp_IS110-like_N"/>
</dbReference>
<evidence type="ECO:0000313" key="5">
    <source>
        <dbReference type="Proteomes" id="UP000194933"/>
    </source>
</evidence>
<dbReference type="AlphaFoldDB" id="A0A242JZV1"/>
<dbReference type="GO" id="GO:0004803">
    <property type="term" value="F:transposase activity"/>
    <property type="evidence" value="ECO:0007669"/>
    <property type="project" value="InterPro"/>
</dbReference>
<dbReference type="Proteomes" id="UP000194933">
    <property type="component" value="Unassembled WGS sequence"/>
</dbReference>
<dbReference type="GO" id="GO:0003677">
    <property type="term" value="F:DNA binding"/>
    <property type="evidence" value="ECO:0007669"/>
    <property type="project" value="InterPro"/>
</dbReference>
<protein>
    <submittedName>
        <fullName evidence="4">Uncharacterized protein</fullName>
    </submittedName>
</protein>
<name>A0A242JZV1_9ENTE</name>
<dbReference type="PANTHER" id="PTHR33055:SF15">
    <property type="entry name" value="TRANSPOSASE-RELATED"/>
    <property type="match status" value="1"/>
</dbReference>
<evidence type="ECO:0000313" key="4">
    <source>
        <dbReference type="EMBL" id="OTP10930.1"/>
    </source>
</evidence>
<dbReference type="InterPro" id="IPR047650">
    <property type="entry name" value="Transpos_IS110"/>
</dbReference>
<feature type="domain" description="Transposase IS110-like N-terminal" evidence="2">
    <location>
        <begin position="8"/>
        <end position="158"/>
    </location>
</feature>
<comment type="caution">
    <text evidence="4">The sequence shown here is derived from an EMBL/GenBank/DDBJ whole genome shotgun (WGS) entry which is preliminary data.</text>
</comment>
<feature type="domain" description="Transposase IS116/IS110/IS902 C-terminal" evidence="3">
    <location>
        <begin position="273"/>
        <end position="347"/>
    </location>
</feature>
<dbReference type="InterPro" id="IPR003346">
    <property type="entry name" value="Transposase_20"/>
</dbReference>
<accession>A0A242JZV1</accession>